<dbReference type="CDD" id="cd20407">
    <property type="entry name" value="Tudor_AKAP1"/>
    <property type="match status" value="1"/>
</dbReference>
<protein>
    <recommendedName>
        <fullName evidence="4">Tudor domain-containing protein</fullName>
    </recommendedName>
</protein>
<dbReference type="GO" id="GO:0005739">
    <property type="term" value="C:mitochondrion"/>
    <property type="evidence" value="ECO:0007669"/>
    <property type="project" value="UniProtKB-ARBA"/>
</dbReference>
<feature type="region of interest" description="Disordered" evidence="2">
    <location>
        <begin position="92"/>
        <end position="117"/>
    </location>
</feature>
<dbReference type="Proteomes" id="UP000291343">
    <property type="component" value="Unassembled WGS sequence"/>
</dbReference>
<dbReference type="SUPFAM" id="SSF50199">
    <property type="entry name" value="Staphylococcal nuclease"/>
    <property type="match status" value="1"/>
</dbReference>
<dbReference type="PROSITE" id="PS50084">
    <property type="entry name" value="KH_TYPE_1"/>
    <property type="match status" value="1"/>
</dbReference>
<feature type="compositionally biased region" description="Low complexity" evidence="2">
    <location>
        <begin position="693"/>
        <end position="705"/>
    </location>
</feature>
<dbReference type="EMBL" id="QKKF02028090">
    <property type="protein sequence ID" value="RZF35498.1"/>
    <property type="molecule type" value="Genomic_DNA"/>
</dbReference>
<name>A0A482WPS9_LAOST</name>
<dbReference type="InterPro" id="IPR047367">
    <property type="entry name" value="Tudor_AKAP1"/>
</dbReference>
<feature type="domain" description="Tudor" evidence="4">
    <location>
        <begin position="549"/>
        <end position="609"/>
    </location>
</feature>
<proteinExistence type="predicted"/>
<feature type="compositionally biased region" description="Acidic residues" evidence="2">
    <location>
        <begin position="376"/>
        <end position="388"/>
    </location>
</feature>
<evidence type="ECO:0000256" key="2">
    <source>
        <dbReference type="SAM" id="MobiDB-lite"/>
    </source>
</evidence>
<dbReference type="AlphaFoldDB" id="A0A482WPS9"/>
<evidence type="ECO:0000313" key="5">
    <source>
        <dbReference type="EMBL" id="RZF35498.1"/>
    </source>
</evidence>
<dbReference type="InterPro" id="IPR002999">
    <property type="entry name" value="Tudor"/>
</dbReference>
<evidence type="ECO:0000256" key="1">
    <source>
        <dbReference type="PROSITE-ProRule" id="PRU00117"/>
    </source>
</evidence>
<evidence type="ECO:0000256" key="3">
    <source>
        <dbReference type="SAM" id="Phobius"/>
    </source>
</evidence>
<dbReference type="InterPro" id="IPR047368">
    <property type="entry name" value="KH-I_AKAP1"/>
</dbReference>
<dbReference type="InterPro" id="IPR050621">
    <property type="entry name" value="Tudor_domain_containing"/>
</dbReference>
<keyword evidence="1" id="KW-0694">RNA-binding</keyword>
<keyword evidence="3" id="KW-1133">Transmembrane helix</keyword>
<dbReference type="InParanoid" id="A0A482WPS9"/>
<evidence type="ECO:0000259" key="4">
    <source>
        <dbReference type="PROSITE" id="PS50304"/>
    </source>
</evidence>
<dbReference type="CDD" id="cd22395">
    <property type="entry name" value="KH-I_AKAP1"/>
    <property type="match status" value="1"/>
</dbReference>
<dbReference type="Gene3D" id="2.30.30.140">
    <property type="match status" value="1"/>
</dbReference>
<dbReference type="PROSITE" id="PS50304">
    <property type="entry name" value="TUDOR"/>
    <property type="match status" value="1"/>
</dbReference>
<organism evidence="5 6">
    <name type="scientific">Laodelphax striatellus</name>
    <name type="common">Small brown planthopper</name>
    <name type="synonym">Delphax striatella</name>
    <dbReference type="NCBI Taxonomy" id="195883"/>
    <lineage>
        <taxon>Eukaryota</taxon>
        <taxon>Metazoa</taxon>
        <taxon>Ecdysozoa</taxon>
        <taxon>Arthropoda</taxon>
        <taxon>Hexapoda</taxon>
        <taxon>Insecta</taxon>
        <taxon>Pterygota</taxon>
        <taxon>Neoptera</taxon>
        <taxon>Paraneoptera</taxon>
        <taxon>Hemiptera</taxon>
        <taxon>Auchenorrhyncha</taxon>
        <taxon>Fulgoroidea</taxon>
        <taxon>Delphacidae</taxon>
        <taxon>Criomorphinae</taxon>
        <taxon>Laodelphax</taxon>
    </lineage>
</organism>
<dbReference type="SMART" id="SM00322">
    <property type="entry name" value="KH"/>
    <property type="match status" value="1"/>
</dbReference>
<dbReference type="Gene3D" id="3.30.1370.10">
    <property type="entry name" value="K Homology domain, type 1"/>
    <property type="match status" value="1"/>
</dbReference>
<keyword evidence="6" id="KW-1185">Reference proteome</keyword>
<feature type="transmembrane region" description="Helical" evidence="3">
    <location>
        <begin position="10"/>
        <end position="27"/>
    </location>
</feature>
<dbReference type="PANTHER" id="PTHR22948">
    <property type="entry name" value="TUDOR DOMAIN CONTAINING PROTEIN"/>
    <property type="match status" value="1"/>
</dbReference>
<dbReference type="Pfam" id="PF00013">
    <property type="entry name" value="KH_1"/>
    <property type="match status" value="1"/>
</dbReference>
<feature type="region of interest" description="Disordered" evidence="2">
    <location>
        <begin position="685"/>
        <end position="705"/>
    </location>
</feature>
<dbReference type="Pfam" id="PF00567">
    <property type="entry name" value="TUDOR"/>
    <property type="match status" value="1"/>
</dbReference>
<dbReference type="InterPro" id="IPR004087">
    <property type="entry name" value="KH_dom"/>
</dbReference>
<dbReference type="SMR" id="A0A482WPS9"/>
<evidence type="ECO:0000313" key="6">
    <source>
        <dbReference type="Proteomes" id="UP000291343"/>
    </source>
</evidence>
<dbReference type="InterPro" id="IPR035437">
    <property type="entry name" value="SNase_OB-fold_sf"/>
</dbReference>
<keyword evidence="3" id="KW-0472">Membrane</keyword>
<dbReference type="SUPFAM" id="SSF54791">
    <property type="entry name" value="Eukaryotic type KH-domain (KH-domain type I)"/>
    <property type="match status" value="1"/>
</dbReference>
<dbReference type="GO" id="GO:0003723">
    <property type="term" value="F:RNA binding"/>
    <property type="evidence" value="ECO:0007669"/>
    <property type="project" value="UniProtKB-UniRule"/>
</dbReference>
<dbReference type="InterPro" id="IPR036612">
    <property type="entry name" value="KH_dom_type_1_sf"/>
</dbReference>
<dbReference type="SMART" id="SM00333">
    <property type="entry name" value="TUDOR"/>
    <property type="match status" value="1"/>
</dbReference>
<sequence>MAPYQCPKQVLIWSLPTLAVLISLFWYRRRKPSLKSDPGGKQPTQSTSLGDINCSAKATAAAVNSETVGELLSAIEKARRDLETSQPIAEVNSLEEEESKQATVELSKQKNQEKPKVIDADQSVNKAAIEDKTKLCEKKENKVQDCAAVEKVVAVKDSEVVVGEKNNPGEVVANKKVASKDSEVVVANCREEKVQAKVAVKDTEVVVANCKEVSNLDLKPVEEVCTSVHVKKQETGVKVASQVIDLDNSSSGSSDDCIIVEESNLKLDKVIDLTSSSESLATGKKDAEKEKMALEIKQEQHDEFSVDRKLSSLELQSSHDDGERDSANHSPAEIMLESPALRNFSDAHSEGSSDSGKGCSDVATPPAGGSSVSGEGDGEAEPEGEVEGEGATAIAAGVFEFIIPQHLVGRLIGRHGAFLQEIRSTTHTNVFIKRHPDTAKLKICAIEGAQADIDAALSMIRHKFPLRRYPSLTLEKVTFVQVAPTCELAPEQFRLQLVEGVNNDVILSSLVSAGHMFLQQPTHPSFQQLAALNQLMNANYCYNDSPSLEVPVKDGVCAAPAPMGGWYRAQIVNVNDDEKTVDLRFLDYGGYISCEYTILKKMRYDFLLLPFQAVECCLANVTPVGGSVWSEEATLFVQNLIYGKILQAQIYDYTEDGMPLIYLYATCGNQVVLVNQELVASGYAEPVTPPTPAQEQQQQELKVEE</sequence>
<dbReference type="Gene3D" id="2.40.50.90">
    <property type="match status" value="1"/>
</dbReference>
<dbReference type="InterPro" id="IPR004088">
    <property type="entry name" value="KH_dom_type_1"/>
</dbReference>
<accession>A0A482WPS9</accession>
<dbReference type="GO" id="GO:0010468">
    <property type="term" value="P:regulation of gene expression"/>
    <property type="evidence" value="ECO:0007669"/>
    <property type="project" value="UniProtKB-ARBA"/>
</dbReference>
<reference evidence="5 6" key="1">
    <citation type="journal article" date="2017" name="Gigascience">
        <title>Genome sequence of the small brown planthopper, Laodelphax striatellus.</title>
        <authorList>
            <person name="Zhu J."/>
            <person name="Jiang F."/>
            <person name="Wang X."/>
            <person name="Yang P."/>
            <person name="Bao Y."/>
            <person name="Zhao W."/>
            <person name="Wang W."/>
            <person name="Lu H."/>
            <person name="Wang Q."/>
            <person name="Cui N."/>
            <person name="Li J."/>
            <person name="Chen X."/>
            <person name="Luo L."/>
            <person name="Yu J."/>
            <person name="Kang L."/>
            <person name="Cui F."/>
        </authorList>
    </citation>
    <scope>NUCLEOTIDE SEQUENCE [LARGE SCALE GENOMIC DNA]</scope>
    <source>
        <strain evidence="5">Lst14</strain>
    </source>
</reference>
<dbReference type="STRING" id="195883.A0A482WPS9"/>
<dbReference type="PANTHER" id="PTHR22948:SF65">
    <property type="entry name" value="A-KINASE ANCHORING PROTEIN 1"/>
    <property type="match status" value="1"/>
</dbReference>
<feature type="compositionally biased region" description="Basic and acidic residues" evidence="2">
    <location>
        <begin position="107"/>
        <end position="117"/>
    </location>
</feature>
<keyword evidence="3" id="KW-0812">Transmembrane</keyword>
<comment type="caution">
    <text evidence="5">The sequence shown here is derived from an EMBL/GenBank/DDBJ whole genome shotgun (WGS) entry which is preliminary data.</text>
</comment>
<dbReference type="SUPFAM" id="SSF63748">
    <property type="entry name" value="Tudor/PWWP/MBT"/>
    <property type="match status" value="1"/>
</dbReference>
<dbReference type="OrthoDB" id="10069557at2759"/>
<feature type="region of interest" description="Disordered" evidence="2">
    <location>
        <begin position="344"/>
        <end position="388"/>
    </location>
</feature>
<gene>
    <name evidence="5" type="ORF">LSTR_LSTR010189</name>
</gene>